<dbReference type="EMBL" id="JAMFMB010000003">
    <property type="protein sequence ID" value="MCL6282557.1"/>
    <property type="molecule type" value="Genomic_DNA"/>
</dbReference>
<evidence type="ECO:0000313" key="1">
    <source>
        <dbReference type="EMBL" id="MCL6282557.1"/>
    </source>
</evidence>
<keyword evidence="2" id="KW-1185">Reference proteome</keyword>
<dbReference type="SUPFAM" id="SSF55144">
    <property type="entry name" value="LigT-like"/>
    <property type="match status" value="1"/>
</dbReference>
<name>A0ABT0PZF7_9RHOB</name>
<reference evidence="1" key="1">
    <citation type="submission" date="2022-05" db="EMBL/GenBank/DDBJ databases">
        <authorList>
            <person name="Park J.-S."/>
        </authorList>
    </citation>
    <scope>NUCLEOTIDE SEQUENCE</scope>
    <source>
        <strain evidence="1">2012CJ41-6</strain>
    </source>
</reference>
<organism evidence="1 2">
    <name type="scientific">Ruegeria spongiae</name>
    <dbReference type="NCBI Taxonomy" id="2942209"/>
    <lineage>
        <taxon>Bacteria</taxon>
        <taxon>Pseudomonadati</taxon>
        <taxon>Pseudomonadota</taxon>
        <taxon>Alphaproteobacteria</taxon>
        <taxon>Rhodobacterales</taxon>
        <taxon>Roseobacteraceae</taxon>
        <taxon>Ruegeria</taxon>
    </lineage>
</organism>
<dbReference type="InterPro" id="IPR012386">
    <property type="entry name" value="Cyclic-nucl_3Pdiesterase"/>
</dbReference>
<dbReference type="InterPro" id="IPR009097">
    <property type="entry name" value="Cyclic_Pdiesterase"/>
</dbReference>
<dbReference type="Proteomes" id="UP001203880">
    <property type="component" value="Unassembled WGS sequence"/>
</dbReference>
<evidence type="ECO:0000313" key="2">
    <source>
        <dbReference type="Proteomes" id="UP001203880"/>
    </source>
</evidence>
<evidence type="ECO:0008006" key="3">
    <source>
        <dbReference type="Google" id="ProtNLM"/>
    </source>
</evidence>
<protein>
    <recommendedName>
        <fullName evidence="3">2'-5' RNA ligase family protein</fullName>
    </recommendedName>
</protein>
<accession>A0ABT0PZF7</accession>
<dbReference type="PANTHER" id="PTHR28141:SF1">
    <property type="entry name" value="2',3'-CYCLIC-NUCLEOTIDE 3'-PHOSPHODIESTERASE"/>
    <property type="match status" value="1"/>
</dbReference>
<sequence length="171" mass="19011">MSDLYSLWLTFPQPLEEQLGEHVATLARLTTGPVFQPHVTLVGDLPQDRAREIFTSERIGPIAPRLQGRFGQLSHGNTYFQSLFLEVALPVQVAHARHQLLEELDLDPAYPPHASLAYGSLAGEVPFPHLDRITATFCNQPAPIAFLALVASSETRPVESWKIIERLPLNV</sequence>
<dbReference type="PANTHER" id="PTHR28141">
    <property type="entry name" value="2',3'-CYCLIC-NUCLEOTIDE 3'-PHOSPHODIESTERASE"/>
    <property type="match status" value="1"/>
</dbReference>
<dbReference type="Gene3D" id="3.90.1140.10">
    <property type="entry name" value="Cyclic phosphodiesterase"/>
    <property type="match status" value="1"/>
</dbReference>
<dbReference type="RefSeq" id="WP_249706788.1">
    <property type="nucleotide sequence ID" value="NZ_JAMFMB010000003.1"/>
</dbReference>
<comment type="caution">
    <text evidence="1">The sequence shown here is derived from an EMBL/GenBank/DDBJ whole genome shotgun (WGS) entry which is preliminary data.</text>
</comment>
<gene>
    <name evidence="1" type="ORF">M3P21_03360</name>
</gene>
<proteinExistence type="predicted"/>